<comment type="caution">
    <text evidence="5">The sequence shown here is derived from an EMBL/GenBank/DDBJ whole genome shotgun (WGS) entry which is preliminary data.</text>
</comment>
<sequence>MSAPVQTALVGYGYAGKTFHAPLIRTAAGLALTTVVSSRPAEVQADLPGVTVCDFEAALADPAIELMVVATPNDLHAPQAIAALKAGKHVVIDKPFALTTAEAETVLAAASAANRLATVFHNRRWDGDFLTVKHLIETGALGEISLFISRFDRFRPALRHRWREQALPGSGLWYDLGAHLVDQALCLFGAPDAIALDLAQQRDGSVVDDYFHATLFYGARRVRLQASALTPAPGPRFEIHGRLGSYIKYGLDTQEEALKAGQPVGGKGWGMDRDGVLTPVSGAAPLPPVAQATLPGRYPAFYEGMAQAIRGTGPLPVPAAQALDVMRLLDLGRQGAELGQTLSL</sequence>
<name>A0ABT5IGA2_9CAUL</name>
<dbReference type="InterPro" id="IPR000683">
    <property type="entry name" value="Gfo/Idh/MocA-like_OxRdtase_N"/>
</dbReference>
<proteinExistence type="inferred from homology"/>
<keyword evidence="6" id="KW-1185">Reference proteome</keyword>
<keyword evidence="2" id="KW-0560">Oxidoreductase</keyword>
<dbReference type="InterPro" id="IPR051317">
    <property type="entry name" value="Gfo/Idh/MocA_oxidoreduct"/>
</dbReference>
<comment type="similarity">
    <text evidence="1">Belongs to the Gfo/Idh/MocA family.</text>
</comment>
<organism evidence="5 6">
    <name type="scientific">Asticcacaulis currens</name>
    <dbReference type="NCBI Taxonomy" id="2984210"/>
    <lineage>
        <taxon>Bacteria</taxon>
        <taxon>Pseudomonadati</taxon>
        <taxon>Pseudomonadota</taxon>
        <taxon>Alphaproteobacteria</taxon>
        <taxon>Caulobacterales</taxon>
        <taxon>Caulobacteraceae</taxon>
        <taxon>Asticcacaulis</taxon>
    </lineage>
</organism>
<dbReference type="EMBL" id="JAQQKW010000006">
    <property type="protein sequence ID" value="MDC7694885.1"/>
    <property type="molecule type" value="Genomic_DNA"/>
</dbReference>
<reference evidence="5 6" key="1">
    <citation type="submission" date="2023-01" db="EMBL/GenBank/DDBJ databases">
        <title>Novel species of the genus Asticcacaulis isolated from rivers.</title>
        <authorList>
            <person name="Lu H."/>
        </authorList>
    </citation>
    <scope>NUCLEOTIDE SEQUENCE [LARGE SCALE GENOMIC DNA]</scope>
    <source>
        <strain evidence="5 6">DXS10W</strain>
    </source>
</reference>
<dbReference type="PANTHER" id="PTHR43708:SF5">
    <property type="entry name" value="CONSERVED EXPRESSED OXIDOREDUCTASE (EUROFUNG)-RELATED"/>
    <property type="match status" value="1"/>
</dbReference>
<dbReference type="PANTHER" id="PTHR43708">
    <property type="entry name" value="CONSERVED EXPRESSED OXIDOREDUCTASE (EUROFUNG)"/>
    <property type="match status" value="1"/>
</dbReference>
<evidence type="ECO:0000259" key="3">
    <source>
        <dbReference type="Pfam" id="PF01408"/>
    </source>
</evidence>
<dbReference type="Pfam" id="PF02894">
    <property type="entry name" value="GFO_IDH_MocA_C"/>
    <property type="match status" value="1"/>
</dbReference>
<evidence type="ECO:0000259" key="4">
    <source>
        <dbReference type="Pfam" id="PF02894"/>
    </source>
</evidence>
<evidence type="ECO:0000313" key="6">
    <source>
        <dbReference type="Proteomes" id="UP001216595"/>
    </source>
</evidence>
<feature type="domain" description="Gfo/Idh/MocA-like oxidoreductase N-terminal" evidence="3">
    <location>
        <begin position="6"/>
        <end position="120"/>
    </location>
</feature>
<dbReference type="InterPro" id="IPR004104">
    <property type="entry name" value="Gfo/Idh/MocA-like_OxRdtase_C"/>
</dbReference>
<accession>A0ABT5IGA2</accession>
<evidence type="ECO:0000313" key="5">
    <source>
        <dbReference type="EMBL" id="MDC7694885.1"/>
    </source>
</evidence>
<dbReference type="SUPFAM" id="SSF51735">
    <property type="entry name" value="NAD(P)-binding Rossmann-fold domains"/>
    <property type="match status" value="1"/>
</dbReference>
<dbReference type="Pfam" id="PF01408">
    <property type="entry name" value="GFO_IDH_MocA"/>
    <property type="match status" value="1"/>
</dbReference>
<evidence type="ECO:0000256" key="2">
    <source>
        <dbReference type="ARBA" id="ARBA00023002"/>
    </source>
</evidence>
<dbReference type="NCBIfam" id="NF008607">
    <property type="entry name" value="PRK11579.1"/>
    <property type="match status" value="1"/>
</dbReference>
<evidence type="ECO:0000256" key="1">
    <source>
        <dbReference type="ARBA" id="ARBA00010928"/>
    </source>
</evidence>
<protein>
    <submittedName>
        <fullName evidence="5">Oxidoreductase</fullName>
    </submittedName>
</protein>
<gene>
    <name evidence="5" type="ORF">PQU94_11390</name>
</gene>
<feature type="domain" description="Gfo/Idh/MocA-like oxidoreductase C-terminal" evidence="4">
    <location>
        <begin position="133"/>
        <end position="342"/>
    </location>
</feature>
<dbReference type="InterPro" id="IPR036291">
    <property type="entry name" value="NAD(P)-bd_dom_sf"/>
</dbReference>
<dbReference type="Gene3D" id="3.30.360.10">
    <property type="entry name" value="Dihydrodipicolinate Reductase, domain 2"/>
    <property type="match status" value="1"/>
</dbReference>
<dbReference type="Proteomes" id="UP001216595">
    <property type="component" value="Unassembled WGS sequence"/>
</dbReference>
<dbReference type="Gene3D" id="3.40.50.720">
    <property type="entry name" value="NAD(P)-binding Rossmann-like Domain"/>
    <property type="match status" value="1"/>
</dbReference>